<reference evidence="4 5" key="1">
    <citation type="submission" date="2023-09" db="EMBL/GenBank/DDBJ databases">
        <title>Nesidiocoris tenuis whole genome shotgun sequence.</title>
        <authorList>
            <person name="Shibata T."/>
            <person name="Shimoda M."/>
            <person name="Kobayashi T."/>
            <person name="Uehara T."/>
        </authorList>
    </citation>
    <scope>NUCLEOTIDE SEQUENCE [LARGE SCALE GENOMIC DNA]</scope>
    <source>
        <strain evidence="4 5">Japan</strain>
    </source>
</reference>
<evidence type="ECO:0000313" key="4">
    <source>
        <dbReference type="EMBL" id="BES98071.1"/>
    </source>
</evidence>
<proteinExistence type="predicted"/>
<protein>
    <submittedName>
        <fullName evidence="4">Translational activator</fullName>
    </submittedName>
</protein>
<gene>
    <name evidence="4" type="ORF">NTJ_10886</name>
</gene>
<evidence type="ECO:0000256" key="1">
    <source>
        <dbReference type="ARBA" id="ARBA00022737"/>
    </source>
</evidence>
<evidence type="ECO:0000259" key="3">
    <source>
        <dbReference type="SMART" id="SM01349"/>
    </source>
</evidence>
<evidence type="ECO:0000313" key="5">
    <source>
        <dbReference type="Proteomes" id="UP001307889"/>
    </source>
</evidence>
<dbReference type="PANTHER" id="PTHR23346">
    <property type="entry name" value="TRANSLATIONAL ACTIVATOR GCN1-RELATED"/>
    <property type="match status" value="1"/>
</dbReference>
<accession>A0ABN7B4I1</accession>
<dbReference type="InterPro" id="IPR011989">
    <property type="entry name" value="ARM-like"/>
</dbReference>
<dbReference type="Gene3D" id="1.25.10.10">
    <property type="entry name" value="Leucine-rich Repeat Variant"/>
    <property type="match status" value="3"/>
</dbReference>
<dbReference type="InterPro" id="IPR021133">
    <property type="entry name" value="HEAT_type_2"/>
</dbReference>
<dbReference type="SMART" id="SM01349">
    <property type="entry name" value="TOG"/>
    <property type="match status" value="1"/>
</dbReference>
<sequence>MTAQFKQIMCSFPESAQANLWLKLLKFFKFAPAALIESCSSKFVDLLVRNFKCHPSYKLALRTVVNLNPDVMLPPLLEIVVQVFNNSEILNVTPQEYAIYLSPAGQLYDKSIISSKDSDVFANAKNMKRESKIYSFKEQQEEILLRKELEEKKRKEGKLIEPELTPKQKELVKIQMEKESAIREKLQKAAASLDCAVKIVESVAKGAPLALALQLPTLIPPLVRGLSSPLSAPNLAVLYITLNETAFISVSSGSPTVVQRVSHTSLRLLNPKCELNSAWENQDINTSMRKAITDVDQLGKKLTAPALTYLLPMIEVASLGVSSTDPLIPICIRILSTQAKLRKSDGHLHDPGLLPRCQLITLLINIIGMTGGRVQQQAVSCLQDLAMASNGIGEAAVATHSEIGRLLFALQDSSPQVRDAAQRALFALLPVLPKNGASPDMEFQIVKRLWVAKFDVVTENQEIANKMWDQGKFDANVAGLCEGLLEDLTHPIVDIQQAAAHGLASLLPQTEKCSVPTILQLLLEIYAEKNNMIPAKVDSLGRIVEKPIDTWEPRSGVALALSQLAPLLSPPQVTHLAKFYVDKGLGDRNDVVRNNMLAAALAAVDQHGKETVSQLLPIFEPVLDKGPDCSSYDAVRQSVVILMGSLARHLDKDDPKVKPIVTKLIDALSTPSQQVQEAVASCLPALVPSIREEAPALVQQLLDQLLSSESYGQRKGAAYGLAGIVKGMGILVLKQLDIMTTLTEAIQDKKNYRHREGALFAFEMLCSVLGRLFEPYIVHVLPHLLLCFGDGNQYVRDATDDCAKVVMSKLSAHGVKLVLPSLLAALEKDSWRTKTGSVELLGAMAYCAPKQLSSCLPSIVPKLIEVLSDSHVKVQNAGTEALKQIGSVIRNPEIQAISSLPLEKFEDSWEPQNVVKDASAGYRQYLANDPTSNLWNQKYWSY</sequence>
<feature type="repeat" description="HEAT" evidence="2">
    <location>
        <begin position="859"/>
        <end position="896"/>
    </location>
</feature>
<dbReference type="SUPFAM" id="SSF48371">
    <property type="entry name" value="ARM repeat"/>
    <property type="match status" value="2"/>
</dbReference>
<dbReference type="EMBL" id="AP028916">
    <property type="protein sequence ID" value="BES98071.1"/>
    <property type="molecule type" value="Genomic_DNA"/>
</dbReference>
<dbReference type="PANTHER" id="PTHR23346:SF7">
    <property type="entry name" value="STALLED RIBOSOME SENSOR GCN1"/>
    <property type="match status" value="1"/>
</dbReference>
<dbReference type="Pfam" id="PF24987">
    <property type="entry name" value="HEAT_EF3_N"/>
    <property type="match status" value="1"/>
</dbReference>
<dbReference type="InterPro" id="IPR016024">
    <property type="entry name" value="ARM-type_fold"/>
</dbReference>
<dbReference type="Proteomes" id="UP001307889">
    <property type="component" value="Chromosome 8"/>
</dbReference>
<keyword evidence="5" id="KW-1185">Reference proteome</keyword>
<dbReference type="InterPro" id="IPR034085">
    <property type="entry name" value="TOG"/>
</dbReference>
<dbReference type="PROSITE" id="PS50077">
    <property type="entry name" value="HEAT_REPEAT"/>
    <property type="match status" value="1"/>
</dbReference>
<feature type="domain" description="TOG" evidence="3">
    <location>
        <begin position="689"/>
        <end position="918"/>
    </location>
</feature>
<evidence type="ECO:0000256" key="2">
    <source>
        <dbReference type="PROSITE-ProRule" id="PRU00103"/>
    </source>
</evidence>
<keyword evidence="1" id="KW-0677">Repeat</keyword>
<name>A0ABN7B4I1_9HEMI</name>
<organism evidence="4 5">
    <name type="scientific">Nesidiocoris tenuis</name>
    <dbReference type="NCBI Taxonomy" id="355587"/>
    <lineage>
        <taxon>Eukaryota</taxon>
        <taxon>Metazoa</taxon>
        <taxon>Ecdysozoa</taxon>
        <taxon>Arthropoda</taxon>
        <taxon>Hexapoda</taxon>
        <taxon>Insecta</taxon>
        <taxon>Pterygota</taxon>
        <taxon>Neoptera</taxon>
        <taxon>Paraneoptera</taxon>
        <taxon>Hemiptera</taxon>
        <taxon>Heteroptera</taxon>
        <taxon>Panheteroptera</taxon>
        <taxon>Cimicomorpha</taxon>
        <taxon>Miridae</taxon>
        <taxon>Dicyphina</taxon>
        <taxon>Nesidiocoris</taxon>
    </lineage>
</organism>